<evidence type="ECO:0000256" key="3">
    <source>
        <dbReference type="ARBA" id="ARBA00022448"/>
    </source>
</evidence>
<evidence type="ECO:0000256" key="5">
    <source>
        <dbReference type="ARBA" id="ARBA00022692"/>
    </source>
</evidence>
<evidence type="ECO:0000256" key="2">
    <source>
        <dbReference type="ARBA" id="ARBA00007613"/>
    </source>
</evidence>
<evidence type="ECO:0000256" key="8">
    <source>
        <dbReference type="SAM" id="SignalP"/>
    </source>
</evidence>
<dbReference type="Proteomes" id="UP000560658">
    <property type="component" value="Unassembled WGS sequence"/>
</dbReference>
<keyword evidence="7" id="KW-0998">Cell outer membrane</keyword>
<accession>A0A840D449</accession>
<dbReference type="AlphaFoldDB" id="A0A840D449"/>
<dbReference type="InterPro" id="IPR051906">
    <property type="entry name" value="TolC-like"/>
</dbReference>
<evidence type="ECO:0000256" key="7">
    <source>
        <dbReference type="ARBA" id="ARBA00023237"/>
    </source>
</evidence>
<dbReference type="PANTHER" id="PTHR30026:SF20">
    <property type="entry name" value="OUTER MEMBRANE PROTEIN TOLC"/>
    <property type="match status" value="1"/>
</dbReference>
<dbReference type="SUPFAM" id="SSF56954">
    <property type="entry name" value="Outer membrane efflux proteins (OEP)"/>
    <property type="match status" value="1"/>
</dbReference>
<keyword evidence="8" id="KW-0732">Signal</keyword>
<sequence>MRTIQVLFALLITGNSVMAQNSNEKFTLGQCLDFAINNSYAAHRANLDVSEAGYQINEARSNVLPQINASGGFDHSLVLPTTMLPGELIGESGMQIPVQMGSKNELDFGVSVEQIIFSPTLFTGIKIAKNNQELQSLRAAMTREEVIFDVSNAFYDILNSMQELENIHYMVSMQDSLYRLMEKRVEENVTREVDLNRIKVNLTNLRARGKNMGNVILQQKRYLQILIGIPIEDAFDVDDSEVQNIGLSELRGYSQPQNRIELDVLNKQKEMLELEIHSHKMEYMPTLSAIASAGYQFQSNRLNLTRDPWYSSAVVGVRLSIPIFDGFGKRNRIRQKQTQLQGLDWDIRETQQTLSANYLNAKNQMEVIYELVQVQSENLKLAEKVYSQTMALYTEGLASITDLLETETSLHEVKIAYTTELIRYKKTEIDLLKASGTLKYLLSNN</sequence>
<keyword evidence="10" id="KW-1185">Reference proteome</keyword>
<feature type="signal peptide" evidence="8">
    <location>
        <begin position="1"/>
        <end position="19"/>
    </location>
</feature>
<comment type="subcellular location">
    <subcellularLocation>
        <location evidence="1">Cell outer membrane</location>
    </subcellularLocation>
</comment>
<gene>
    <name evidence="9" type="ORF">GGR06_004240</name>
</gene>
<dbReference type="EMBL" id="JACIER010000034">
    <property type="protein sequence ID" value="MBB4046406.1"/>
    <property type="molecule type" value="Genomic_DNA"/>
</dbReference>
<evidence type="ECO:0000256" key="6">
    <source>
        <dbReference type="ARBA" id="ARBA00023136"/>
    </source>
</evidence>
<dbReference type="RefSeq" id="WP_044165738.1">
    <property type="nucleotide sequence ID" value="NZ_JACIER010000034.1"/>
</dbReference>
<proteinExistence type="inferred from homology"/>
<dbReference type="InterPro" id="IPR003423">
    <property type="entry name" value="OMP_efflux"/>
</dbReference>
<protein>
    <submittedName>
        <fullName evidence="9">Outer membrane protein TolC</fullName>
    </submittedName>
</protein>
<evidence type="ECO:0000313" key="10">
    <source>
        <dbReference type="Proteomes" id="UP000560658"/>
    </source>
</evidence>
<dbReference type="GO" id="GO:0015288">
    <property type="term" value="F:porin activity"/>
    <property type="evidence" value="ECO:0007669"/>
    <property type="project" value="TreeGrafter"/>
</dbReference>
<keyword evidence="5" id="KW-0812">Transmembrane</keyword>
<comment type="caution">
    <text evidence="9">The sequence shown here is derived from an EMBL/GenBank/DDBJ whole genome shotgun (WGS) entry which is preliminary data.</text>
</comment>
<keyword evidence="4" id="KW-1134">Transmembrane beta strand</keyword>
<feature type="chain" id="PRO_5032723355" evidence="8">
    <location>
        <begin position="20"/>
        <end position="445"/>
    </location>
</feature>
<dbReference type="PANTHER" id="PTHR30026">
    <property type="entry name" value="OUTER MEMBRANE PROTEIN TOLC"/>
    <property type="match status" value="1"/>
</dbReference>
<evidence type="ECO:0000256" key="4">
    <source>
        <dbReference type="ARBA" id="ARBA00022452"/>
    </source>
</evidence>
<organism evidence="9 10">
    <name type="scientific">Bacteroides reticulotermitis</name>
    <dbReference type="NCBI Taxonomy" id="1133319"/>
    <lineage>
        <taxon>Bacteria</taxon>
        <taxon>Pseudomonadati</taxon>
        <taxon>Bacteroidota</taxon>
        <taxon>Bacteroidia</taxon>
        <taxon>Bacteroidales</taxon>
        <taxon>Bacteroidaceae</taxon>
        <taxon>Bacteroides</taxon>
    </lineage>
</organism>
<dbReference type="Pfam" id="PF02321">
    <property type="entry name" value="OEP"/>
    <property type="match status" value="2"/>
</dbReference>
<evidence type="ECO:0000256" key="1">
    <source>
        <dbReference type="ARBA" id="ARBA00004442"/>
    </source>
</evidence>
<dbReference type="GO" id="GO:1990281">
    <property type="term" value="C:efflux pump complex"/>
    <property type="evidence" value="ECO:0007669"/>
    <property type="project" value="TreeGrafter"/>
</dbReference>
<comment type="similarity">
    <text evidence="2">Belongs to the outer membrane factor (OMF) (TC 1.B.17) family.</text>
</comment>
<keyword evidence="6" id="KW-0472">Membrane</keyword>
<reference evidence="9" key="1">
    <citation type="submission" date="2020-08" db="EMBL/GenBank/DDBJ databases">
        <title>Genomic Encyclopedia of Type Strains, Phase IV (KMG-IV): sequencing the most valuable type-strain genomes for metagenomic binning, comparative biology and taxonomic classification.</title>
        <authorList>
            <person name="Goeker M."/>
        </authorList>
    </citation>
    <scope>NUCLEOTIDE SEQUENCE [LARGE SCALE GENOMIC DNA]</scope>
    <source>
        <strain evidence="9">DSM 105720</strain>
    </source>
</reference>
<name>A0A840D449_9BACE</name>
<evidence type="ECO:0000313" key="9">
    <source>
        <dbReference type="EMBL" id="MBB4046406.1"/>
    </source>
</evidence>
<dbReference type="GO" id="GO:0015562">
    <property type="term" value="F:efflux transmembrane transporter activity"/>
    <property type="evidence" value="ECO:0007669"/>
    <property type="project" value="InterPro"/>
</dbReference>
<keyword evidence="3" id="KW-0813">Transport</keyword>
<dbReference type="Gene3D" id="1.20.1600.10">
    <property type="entry name" value="Outer membrane efflux proteins (OEP)"/>
    <property type="match status" value="1"/>
</dbReference>
<dbReference type="GO" id="GO:0009279">
    <property type="term" value="C:cell outer membrane"/>
    <property type="evidence" value="ECO:0007669"/>
    <property type="project" value="UniProtKB-SubCell"/>
</dbReference>